<gene>
    <name evidence="3" type="ORF">Taro_003023</name>
</gene>
<proteinExistence type="predicted"/>
<evidence type="ECO:0000313" key="3">
    <source>
        <dbReference type="EMBL" id="MQL70665.1"/>
    </source>
</evidence>
<keyword evidence="4" id="KW-1185">Reference proteome</keyword>
<accession>A0A843TI15</accession>
<dbReference type="EMBL" id="NMUH01000075">
    <property type="protein sequence ID" value="MQL70665.1"/>
    <property type="molecule type" value="Genomic_DNA"/>
</dbReference>
<name>A0A843TI15_COLES</name>
<reference evidence="3" key="1">
    <citation type="submission" date="2017-07" db="EMBL/GenBank/DDBJ databases">
        <title>Taro Niue Genome Assembly and Annotation.</title>
        <authorList>
            <person name="Atibalentja N."/>
            <person name="Keating K."/>
            <person name="Fields C.J."/>
        </authorList>
    </citation>
    <scope>NUCLEOTIDE SEQUENCE</scope>
    <source>
        <strain evidence="3">Niue_2</strain>
        <tissue evidence="3">Leaf</tissue>
    </source>
</reference>
<dbReference type="Pfam" id="PF24557">
    <property type="entry name" value="DExH14_plug"/>
    <property type="match status" value="1"/>
</dbReference>
<evidence type="ECO:0000313" key="4">
    <source>
        <dbReference type="Proteomes" id="UP000652761"/>
    </source>
</evidence>
<comment type="caution">
    <text evidence="3">The sequence shown here is derived from an EMBL/GenBank/DDBJ whole genome shotgun (WGS) entry which is preliminary data.</text>
</comment>
<evidence type="ECO:0000259" key="2">
    <source>
        <dbReference type="Pfam" id="PF24557"/>
    </source>
</evidence>
<feature type="domain" description="DExH14 plug" evidence="2">
    <location>
        <begin position="41"/>
        <end position="141"/>
    </location>
</feature>
<feature type="region of interest" description="Disordered" evidence="1">
    <location>
        <begin position="345"/>
        <end position="380"/>
    </location>
</feature>
<feature type="compositionally biased region" description="Polar residues" evidence="1">
    <location>
        <begin position="345"/>
        <end position="358"/>
    </location>
</feature>
<evidence type="ECO:0000256" key="1">
    <source>
        <dbReference type="SAM" id="MobiDB-lite"/>
    </source>
</evidence>
<dbReference type="Proteomes" id="UP000652761">
    <property type="component" value="Unassembled WGS sequence"/>
</dbReference>
<sequence length="401" mass="44932">MLVQVPRLTSSLRGHYDVDQAYLQRKSFLRDYRGRRLYDDSELARKLVPGWEEASSDVRQAYRQYLGAVVELVNGEVVQEEFQEIAKNVYDLLSSIYSDSAASKQIMERKGELERLIGYSISESHLKKVALSAQRLSELQHNNLETLSIKENTPDVAEDESVEFGSDLAFQAPARFLVDMSLESGLLWENETSISSFSNMEEDKQLWSRSYQFSTSNETVNLRWLRDACDLIVEGGGSQLSADELAMALCRVLESNKAGDEIAADLLDLVGDGAIETVQELLQVTIQTEAERQIDKLRRKEEKRHKRGADHANVHDLGAESFFSLLQASERKQLFDDIIGTGQGSNSVPITALPQGTTRSHHSGYEEVRVPPTPTAPMRPDEKLRLALIPVSPTSKSLPTT</sequence>
<protein>
    <recommendedName>
        <fullName evidence="2">DExH14 plug domain-containing protein</fullName>
    </recommendedName>
</protein>
<organism evidence="3 4">
    <name type="scientific">Colocasia esculenta</name>
    <name type="common">Wild taro</name>
    <name type="synonym">Arum esculentum</name>
    <dbReference type="NCBI Taxonomy" id="4460"/>
    <lineage>
        <taxon>Eukaryota</taxon>
        <taxon>Viridiplantae</taxon>
        <taxon>Streptophyta</taxon>
        <taxon>Embryophyta</taxon>
        <taxon>Tracheophyta</taxon>
        <taxon>Spermatophyta</taxon>
        <taxon>Magnoliopsida</taxon>
        <taxon>Liliopsida</taxon>
        <taxon>Araceae</taxon>
        <taxon>Aroideae</taxon>
        <taxon>Colocasieae</taxon>
        <taxon>Colocasia</taxon>
    </lineage>
</organism>
<dbReference type="OrthoDB" id="5575at2759"/>
<dbReference type="AlphaFoldDB" id="A0A843TI15"/>
<dbReference type="InterPro" id="IPR056379">
    <property type="entry name" value="DExH14_plug"/>
</dbReference>